<keyword evidence="1" id="KW-0812">Transmembrane</keyword>
<dbReference type="InterPro" id="IPR052920">
    <property type="entry name" value="DNA-binding_regulatory"/>
</dbReference>
<organism evidence="3 4">
    <name type="scientific">Candidatus Clostridium stratigraminis</name>
    <dbReference type="NCBI Taxonomy" id="3381661"/>
    <lineage>
        <taxon>Bacteria</taxon>
        <taxon>Bacillati</taxon>
        <taxon>Bacillota</taxon>
        <taxon>Clostridia</taxon>
        <taxon>Eubacteriales</taxon>
        <taxon>Clostridiaceae</taxon>
        <taxon>Clostridium</taxon>
    </lineage>
</organism>
<keyword evidence="1" id="KW-0472">Membrane</keyword>
<reference evidence="3 4" key="1">
    <citation type="submission" date="2024-11" db="EMBL/GenBank/DDBJ databases">
        <authorList>
            <person name="Heng Y.C."/>
            <person name="Lim A.C.H."/>
            <person name="Lee J.K.Y."/>
            <person name="Kittelmann S."/>
        </authorList>
    </citation>
    <scope>NUCLEOTIDE SEQUENCE [LARGE SCALE GENOMIC DNA]</scope>
    <source>
        <strain evidence="3 4">WILCCON 0185</strain>
    </source>
</reference>
<evidence type="ECO:0000259" key="2">
    <source>
        <dbReference type="Pfam" id="PF20434"/>
    </source>
</evidence>
<name>A0ABW8T925_9CLOT</name>
<dbReference type="PANTHER" id="PTHR43358">
    <property type="entry name" value="ALPHA/BETA-HYDROLASE"/>
    <property type="match status" value="1"/>
</dbReference>
<proteinExistence type="predicted"/>
<evidence type="ECO:0000313" key="3">
    <source>
        <dbReference type="EMBL" id="MFL0248227.1"/>
    </source>
</evidence>
<comment type="caution">
    <text evidence="3">The sequence shown here is derived from an EMBL/GenBank/DDBJ whole genome shotgun (WGS) entry which is preliminary data.</text>
</comment>
<dbReference type="InterPro" id="IPR049492">
    <property type="entry name" value="BD-FAE-like_dom"/>
</dbReference>
<keyword evidence="4" id="KW-1185">Reference proteome</keyword>
<dbReference type="Proteomes" id="UP001623591">
    <property type="component" value="Unassembled WGS sequence"/>
</dbReference>
<accession>A0ABW8T925</accession>
<feature type="domain" description="BD-FAE-like" evidence="2">
    <location>
        <begin position="247"/>
        <end position="290"/>
    </location>
</feature>
<dbReference type="InterPro" id="IPR029058">
    <property type="entry name" value="AB_hydrolase_fold"/>
</dbReference>
<dbReference type="Gene3D" id="3.40.50.1820">
    <property type="entry name" value="alpha/beta hydrolase"/>
    <property type="match status" value="1"/>
</dbReference>
<sequence length="332" mass="38267">MGVPIQIFTLKNKPNKKKRLLWRVIVSIVLILLICINSYGLYVGNKFYKCFFEADTHKGADLYSQYKSFIDERRYSSIHKEDVSVGSRNNYRLYGTYLVNPTPTKNTIILLHDFSDSRYSSLKYIDMYLDKGFNILIYDSRNHGKTGGSNITFGFLEKYDLDRWITWVAAKNKGGIIGVHGEGLGAATALLQATLNEASRKVSFYIADSSDSNLEQLFKLKLQENYNIRNPFLVKFILFYTDKVNKYNNQFTLKEASPINYIKMISTPILFIHGENDTNIPKDMSEALYNIKPDIKSIYIAPKAGHLEEYISNKHEYKEVITKFIDSLSIQK</sequence>
<dbReference type="SUPFAM" id="SSF53474">
    <property type="entry name" value="alpha/beta-Hydrolases"/>
    <property type="match status" value="1"/>
</dbReference>
<protein>
    <submittedName>
        <fullName evidence="3">Alpha/beta hydrolase</fullName>
    </submittedName>
</protein>
<keyword evidence="3" id="KW-0378">Hydrolase</keyword>
<keyword evidence="1" id="KW-1133">Transmembrane helix</keyword>
<gene>
    <name evidence="3" type="ORF">ACJDUG_14800</name>
</gene>
<dbReference type="RefSeq" id="WP_406770656.1">
    <property type="nucleotide sequence ID" value="NZ_JBJHZZ010000014.1"/>
</dbReference>
<dbReference type="PANTHER" id="PTHR43358:SF5">
    <property type="entry name" value="EXPORTED PROTEIN"/>
    <property type="match status" value="1"/>
</dbReference>
<dbReference type="Pfam" id="PF20434">
    <property type="entry name" value="BD-FAE"/>
    <property type="match status" value="1"/>
</dbReference>
<evidence type="ECO:0000313" key="4">
    <source>
        <dbReference type="Proteomes" id="UP001623591"/>
    </source>
</evidence>
<dbReference type="EMBL" id="JBJHZZ010000014">
    <property type="protein sequence ID" value="MFL0248227.1"/>
    <property type="molecule type" value="Genomic_DNA"/>
</dbReference>
<dbReference type="GO" id="GO:0016787">
    <property type="term" value="F:hydrolase activity"/>
    <property type="evidence" value="ECO:0007669"/>
    <property type="project" value="UniProtKB-KW"/>
</dbReference>
<evidence type="ECO:0000256" key="1">
    <source>
        <dbReference type="SAM" id="Phobius"/>
    </source>
</evidence>
<feature type="transmembrane region" description="Helical" evidence="1">
    <location>
        <begin position="20"/>
        <end position="42"/>
    </location>
</feature>